<dbReference type="OrthoDB" id="5407351at2759"/>
<dbReference type="Proteomes" id="UP000799640">
    <property type="component" value="Unassembled WGS sequence"/>
</dbReference>
<feature type="compositionally biased region" description="Basic and acidic residues" evidence="1">
    <location>
        <begin position="268"/>
        <end position="282"/>
    </location>
</feature>
<keyword evidence="3" id="KW-1185">Reference proteome</keyword>
<feature type="region of interest" description="Disordered" evidence="1">
    <location>
        <begin position="113"/>
        <end position="134"/>
    </location>
</feature>
<feature type="compositionally biased region" description="Low complexity" evidence="1">
    <location>
        <begin position="113"/>
        <end position="132"/>
    </location>
</feature>
<feature type="region of interest" description="Disordered" evidence="1">
    <location>
        <begin position="268"/>
        <end position="288"/>
    </location>
</feature>
<reference evidence="2" key="1">
    <citation type="journal article" date="2020" name="Stud. Mycol.">
        <title>101 Dothideomycetes genomes: a test case for predicting lifestyles and emergence of pathogens.</title>
        <authorList>
            <person name="Haridas S."/>
            <person name="Albert R."/>
            <person name="Binder M."/>
            <person name="Bloem J."/>
            <person name="Labutti K."/>
            <person name="Salamov A."/>
            <person name="Andreopoulos B."/>
            <person name="Baker S."/>
            <person name="Barry K."/>
            <person name="Bills G."/>
            <person name="Bluhm B."/>
            <person name="Cannon C."/>
            <person name="Castanera R."/>
            <person name="Culley D."/>
            <person name="Daum C."/>
            <person name="Ezra D."/>
            <person name="Gonzalez J."/>
            <person name="Henrissat B."/>
            <person name="Kuo A."/>
            <person name="Liang C."/>
            <person name="Lipzen A."/>
            <person name="Lutzoni F."/>
            <person name="Magnuson J."/>
            <person name="Mondo S."/>
            <person name="Nolan M."/>
            <person name="Ohm R."/>
            <person name="Pangilinan J."/>
            <person name="Park H.-J."/>
            <person name="Ramirez L."/>
            <person name="Alfaro M."/>
            <person name="Sun H."/>
            <person name="Tritt A."/>
            <person name="Yoshinaga Y."/>
            <person name="Zwiers L.-H."/>
            <person name="Turgeon B."/>
            <person name="Goodwin S."/>
            <person name="Spatafora J."/>
            <person name="Crous P."/>
            <person name="Grigoriev I."/>
        </authorList>
    </citation>
    <scope>NUCLEOTIDE SEQUENCE</scope>
    <source>
        <strain evidence="2">CBS 262.69</strain>
    </source>
</reference>
<name>A0A6G1HZ16_9PEZI</name>
<dbReference type="EMBL" id="ML996693">
    <property type="protein sequence ID" value="KAF2401303.1"/>
    <property type="molecule type" value="Genomic_DNA"/>
</dbReference>
<protein>
    <recommendedName>
        <fullName evidence="4">Peroxin 20</fullName>
    </recommendedName>
</protein>
<sequence length="338" mass="37009">MADALCGPSNALQNFQKHAQVDRTLQQDRLTLRHSSSQGFRSQSQATGLLDPEFEAFQSGLPAAGPAPVLEQHPLQRFPGPAHHAPFHPAATPAAALPDWASDFQRLHIASPPAVQQQAPHIAHPQPQSQSQWHRDFLQSQASMAPMAPVQQPFQPYMSGALSGPSWASQPYAAEASYAPMVQEQAPQAVGETFDAVAFEAAFEAAQEDALAFEEEFQAFTAPARDTQASTTNHLTGLDTMEDQVFGHDPALAEYLDVLHAEPAIVVREEEQQGETKETEKPSEEDDLARTAGQLLDSVSHETNTKFQESVFLQLMRRIRDREVRVEGENFVEVGTSG</sequence>
<evidence type="ECO:0000256" key="1">
    <source>
        <dbReference type="SAM" id="MobiDB-lite"/>
    </source>
</evidence>
<organism evidence="2 3">
    <name type="scientific">Trichodelitschia bisporula</name>
    <dbReference type="NCBI Taxonomy" id="703511"/>
    <lineage>
        <taxon>Eukaryota</taxon>
        <taxon>Fungi</taxon>
        <taxon>Dikarya</taxon>
        <taxon>Ascomycota</taxon>
        <taxon>Pezizomycotina</taxon>
        <taxon>Dothideomycetes</taxon>
        <taxon>Dothideomycetes incertae sedis</taxon>
        <taxon>Phaeotrichales</taxon>
        <taxon>Phaeotrichaceae</taxon>
        <taxon>Trichodelitschia</taxon>
    </lineage>
</organism>
<proteinExistence type="predicted"/>
<evidence type="ECO:0008006" key="4">
    <source>
        <dbReference type="Google" id="ProtNLM"/>
    </source>
</evidence>
<dbReference type="AlphaFoldDB" id="A0A6G1HZ16"/>
<gene>
    <name evidence="2" type="ORF">EJ06DRAFT_385607</name>
</gene>
<evidence type="ECO:0000313" key="3">
    <source>
        <dbReference type="Proteomes" id="UP000799640"/>
    </source>
</evidence>
<dbReference type="Gene3D" id="6.10.280.230">
    <property type="match status" value="1"/>
</dbReference>
<accession>A0A6G1HZ16</accession>
<evidence type="ECO:0000313" key="2">
    <source>
        <dbReference type="EMBL" id="KAF2401303.1"/>
    </source>
</evidence>